<organism evidence="10 11">
    <name type="scientific">Candidatus Ornithomonoglobus merdipullorum</name>
    <dbReference type="NCBI Taxonomy" id="2840895"/>
    <lineage>
        <taxon>Bacteria</taxon>
        <taxon>Bacillati</taxon>
        <taxon>Bacillota</taxon>
        <taxon>Clostridia</taxon>
        <taxon>Candidatus Ornithomonoglobus</taxon>
    </lineage>
</organism>
<evidence type="ECO:0000259" key="9">
    <source>
        <dbReference type="Pfam" id="PF20736"/>
    </source>
</evidence>
<evidence type="ECO:0000256" key="2">
    <source>
        <dbReference type="SAM" id="MobiDB-lite"/>
    </source>
</evidence>
<evidence type="ECO:0000259" key="5">
    <source>
        <dbReference type="Pfam" id="PF07944"/>
    </source>
</evidence>
<dbReference type="Pfam" id="PF12733">
    <property type="entry name" value="Cadherin-like"/>
    <property type="match status" value="1"/>
</dbReference>
<dbReference type="PANTHER" id="PTHR31151">
    <property type="entry name" value="PROLINE-TRNA LIGASE (DUF1680)"/>
    <property type="match status" value="1"/>
</dbReference>
<dbReference type="GO" id="GO:0005975">
    <property type="term" value="P:carbohydrate metabolic process"/>
    <property type="evidence" value="ECO:0007669"/>
    <property type="project" value="InterPro"/>
</dbReference>
<dbReference type="EMBL" id="DVNB01000103">
    <property type="protein sequence ID" value="HIU58168.1"/>
    <property type="molecule type" value="Genomic_DNA"/>
</dbReference>
<feature type="domain" description="Non-reducing end beta-L-arabinofuranosidase-like GH127 catalytic" evidence="5">
    <location>
        <begin position="520"/>
        <end position="939"/>
    </location>
</feature>
<dbReference type="Pfam" id="PF13385">
    <property type="entry name" value="Laminin_G_3"/>
    <property type="match status" value="1"/>
</dbReference>
<evidence type="ECO:0000256" key="3">
    <source>
        <dbReference type="SAM" id="SignalP"/>
    </source>
</evidence>
<keyword evidence="1 10" id="KW-0378">Hydrolase</keyword>
<reference evidence="10" key="1">
    <citation type="submission" date="2020-10" db="EMBL/GenBank/DDBJ databases">
        <authorList>
            <person name="Gilroy R."/>
        </authorList>
    </citation>
    <scope>NUCLEOTIDE SEQUENCE</scope>
    <source>
        <strain evidence="10">USAMLcec3-3695</strain>
    </source>
</reference>
<dbReference type="InterPro" id="IPR046780">
    <property type="entry name" value="aBig_2"/>
</dbReference>
<proteinExistence type="predicted"/>
<evidence type="ECO:0000313" key="10">
    <source>
        <dbReference type="EMBL" id="HIU58168.1"/>
    </source>
</evidence>
<evidence type="ECO:0000259" key="6">
    <source>
        <dbReference type="Pfam" id="PF12733"/>
    </source>
</evidence>
<evidence type="ECO:0000259" key="7">
    <source>
        <dbReference type="Pfam" id="PF20578"/>
    </source>
</evidence>
<dbReference type="SUPFAM" id="SSF49785">
    <property type="entry name" value="Galactose-binding domain-like"/>
    <property type="match status" value="1"/>
</dbReference>
<dbReference type="InterPro" id="IPR008928">
    <property type="entry name" value="6-hairpin_glycosidase_sf"/>
</dbReference>
<dbReference type="Pfam" id="PF20578">
    <property type="entry name" value="aBig_2"/>
    <property type="match status" value="1"/>
</dbReference>
<feature type="domain" description="Atrophied bacterial Ig" evidence="7">
    <location>
        <begin position="443"/>
        <end position="505"/>
    </location>
</feature>
<dbReference type="InterPro" id="IPR013320">
    <property type="entry name" value="ConA-like_dom_sf"/>
</dbReference>
<feature type="domain" description="CBM-cenC" evidence="4">
    <location>
        <begin position="41"/>
        <end position="163"/>
    </location>
</feature>
<dbReference type="InterPro" id="IPR049046">
    <property type="entry name" value="Beta-AFase-like_GH127_middle"/>
</dbReference>
<dbReference type="Pfam" id="PF02018">
    <property type="entry name" value="CBM_4_9"/>
    <property type="match status" value="1"/>
</dbReference>
<dbReference type="PANTHER" id="PTHR31151:SF0">
    <property type="entry name" value="PROLINE-TRNA LIGASE (DUF1680)"/>
    <property type="match status" value="1"/>
</dbReference>
<dbReference type="SUPFAM" id="SSF48208">
    <property type="entry name" value="Six-hairpin glycosidases"/>
    <property type="match status" value="1"/>
</dbReference>
<dbReference type="InterPro" id="IPR046544">
    <property type="entry name" value="GH146_SB_dom"/>
</dbReference>
<feature type="domain" description="Cadherin-like beta-sandwich-like" evidence="6">
    <location>
        <begin position="1447"/>
        <end position="1532"/>
    </location>
</feature>
<feature type="signal peptide" evidence="3">
    <location>
        <begin position="1"/>
        <end position="29"/>
    </location>
</feature>
<reference evidence="10" key="2">
    <citation type="journal article" date="2021" name="PeerJ">
        <title>Extensive microbial diversity within the chicken gut microbiome revealed by metagenomics and culture.</title>
        <authorList>
            <person name="Gilroy R."/>
            <person name="Ravi A."/>
            <person name="Getino M."/>
            <person name="Pursley I."/>
            <person name="Horton D.L."/>
            <person name="Alikhan N.F."/>
            <person name="Baker D."/>
            <person name="Gharbi K."/>
            <person name="Hall N."/>
            <person name="Watson M."/>
            <person name="Adriaenssens E.M."/>
            <person name="Foster-Nyarko E."/>
            <person name="Jarju S."/>
            <person name="Secka A."/>
            <person name="Antonio M."/>
            <person name="Oren A."/>
            <person name="Chaudhuri R.R."/>
            <person name="La Ragione R."/>
            <person name="Hildebrand F."/>
            <person name="Pallen M.J."/>
        </authorList>
    </citation>
    <scope>NUCLEOTIDE SEQUENCE</scope>
    <source>
        <strain evidence="10">USAMLcec3-3695</strain>
    </source>
</reference>
<evidence type="ECO:0000256" key="1">
    <source>
        <dbReference type="ARBA" id="ARBA00022801"/>
    </source>
</evidence>
<evidence type="ECO:0000259" key="8">
    <source>
        <dbReference type="Pfam" id="PF20620"/>
    </source>
</evidence>
<gene>
    <name evidence="10" type="ORF">IAA61_10240</name>
</gene>
<dbReference type="InterPro" id="IPR003305">
    <property type="entry name" value="CenC_carb-bd"/>
</dbReference>
<dbReference type="Pfam" id="PF20736">
    <property type="entry name" value="Glyco_hydro127M"/>
    <property type="match status" value="1"/>
</dbReference>
<dbReference type="Gene3D" id="2.60.120.260">
    <property type="entry name" value="Galactose-binding domain-like"/>
    <property type="match status" value="1"/>
</dbReference>
<feature type="compositionally biased region" description="Polar residues" evidence="2">
    <location>
        <begin position="198"/>
        <end position="210"/>
    </location>
</feature>
<name>A0A9D1MCV8_9FIRM</name>
<dbReference type="GO" id="GO:0016798">
    <property type="term" value="F:hydrolase activity, acting on glycosyl bonds"/>
    <property type="evidence" value="ECO:0007669"/>
    <property type="project" value="InterPro"/>
</dbReference>
<comment type="caution">
    <text evidence="10">The sequence shown here is derived from an EMBL/GenBank/DDBJ whole genome shotgun (WGS) entry which is preliminary data.</text>
</comment>
<sequence length="1533" mass="169023">MTLRKTSRIIASILACAVTGGLLPVTAGAQEDNTNSGELTELIVNGSFETDELSWTSNFSKQFTTDDIYEDPLGANGRSLYVTGRWNIWAAPMYKIPAEAGKTYTIKADVMYNESDYEEMDFQILVGENYDGGYDKYLNQGTTVKKGEWATLTAECTIPADAELAEDVYVSVQTVDWDLADNAGISFYLDNVSVTVDSGSGETPTVSEDPSVTAPPAQEPDENGRLCYYDFDGSPADTSEIFRGGMSLTEDGGVSGNSARFDGTDGYIQLPDNVISKEMSFMAWVKPAAAREWARVFDLGSDTDNNFFFAPGYGKVELKIGGQITNEIWLEKHDRANVWELYAVTVSEDMLRVYRDGVLIGEQALTADITALTQGSNYIGKSHYDWDANFYGEMDDISIYARVLTEDEIKAEYDRIAGGLDDKYARSDRDSLELDRFISAGASLPTVGQSESVITWECSDSSVIAPDMSINTPAAGEPDKSVTFTATITNGTASYTKEFESVILAEPSLKDIEDYPMSAVEMKNSYLNNANDKMKAYLMDIDLDRYVAGFREMAGIEHDAEPYGGWENSLIAGHSVGHYITALAQEYAYSEAGEHDAAVIEKLNALVDALSEAQIKEDGIVQGQPVKAGYLFAATAKNWYDFTPMYGEQQFDNVEAGKGNIIEEAWVPWYTMHKILAGLIDAYKLTGNEKALETASKLGDWVYNRVKDYDTTVLESGITLQQQVLNIEYGGMNDALYELYKLTGKADHAKAAHMFDEISLFDELYNGNDVLAGKHANTTIPKILGALNRYRTYEETGEKLLTDSPDTHDMDYYLTVAENFWDMVVNDHSYITGGNSENEHFREPHTEDAYRNNVNCETCNTYNMLKLSRELYKITGDRKYADYYETTFLNAIVSSQNPETGMTMYFQPMASGYFKVYSDPYENFWCCTGSGMESMTKLNDSIYYHKDDTVIVDQYISSVLTDKENGIVITQESDLPNGTTARFTVTSSDQESTEQKDSGVSENGWTVTARKTVNDESISVSGTVQNNSGSASTVSVYTAAYENGVLKALDKTDLSVDNTQTKDFSAELKAAADAEVRIFVWNADMSPVVSSFAAETPGSSGDDGTEVALALRIPDWTAGEPVIKVNGTEADYVQSAGYVTVTGLGNNDTVEITLPMEMQAYGLADSDTAVAFKYGPVVLSAGLGEIIINKNTENTESHGMGVRKPIRMDELNEYIVIDPEYGTRSEWLAALNDNIEKTDGKLEFRLKNTDRGDLVFTSHYSKYNEYYGIYWYLTTPDDEDEDAILAAKQAGREANITIDSIEPGHDQQENGHGWKGENTTFAEGVGDVLNYRSIAEGGYVDYQMAVDPSVKNYVSVTYVGDDAGKMMNIYAGDVKIAEVTAGDRDETVRYEIPAEALENAYTADAGAATIEGKTALHIVFRAECGTDAPRLNGTVKIVTDYSTDPSLESLTFEGAQLIPKFDPDVTEYELDAGDDGTISMKAVPSDRYGLVYVNGRLINDAVTRTVNVTSETLVITVKAEDHETEREYVINFR</sequence>
<protein>
    <submittedName>
        <fullName evidence="10">Glycoside hydrolase family 127 protein</fullName>
    </submittedName>
</protein>
<feature type="chain" id="PRO_5039292016" evidence="3">
    <location>
        <begin position="30"/>
        <end position="1533"/>
    </location>
</feature>
<feature type="domain" description="Glycoside hydrolase GH146 substrate-binding" evidence="8">
    <location>
        <begin position="1295"/>
        <end position="1397"/>
    </location>
</feature>
<keyword evidence="3" id="KW-0732">Signal</keyword>
<dbReference type="Pfam" id="PF07944">
    <property type="entry name" value="Beta-AFase-like_GH127_cat"/>
    <property type="match status" value="1"/>
</dbReference>
<evidence type="ECO:0000259" key="4">
    <source>
        <dbReference type="Pfam" id="PF02018"/>
    </source>
</evidence>
<dbReference type="SUPFAM" id="SSF49899">
    <property type="entry name" value="Concanavalin A-like lectins/glucanases"/>
    <property type="match status" value="1"/>
</dbReference>
<accession>A0A9D1MCV8</accession>
<dbReference type="Gene3D" id="2.60.120.200">
    <property type="match status" value="1"/>
</dbReference>
<dbReference type="InterPro" id="IPR025883">
    <property type="entry name" value="Cadherin-like_domain"/>
</dbReference>
<dbReference type="Proteomes" id="UP000824109">
    <property type="component" value="Unassembled WGS sequence"/>
</dbReference>
<evidence type="ECO:0000313" key="11">
    <source>
        <dbReference type="Proteomes" id="UP000824109"/>
    </source>
</evidence>
<dbReference type="InterPro" id="IPR008979">
    <property type="entry name" value="Galactose-bd-like_sf"/>
</dbReference>
<dbReference type="Pfam" id="PF20620">
    <property type="entry name" value="DUF6805"/>
    <property type="match status" value="1"/>
</dbReference>
<dbReference type="InterPro" id="IPR012878">
    <property type="entry name" value="Beta-AFase-like_GH127_cat"/>
</dbReference>
<feature type="region of interest" description="Disordered" evidence="2">
    <location>
        <begin position="198"/>
        <end position="220"/>
    </location>
</feature>
<feature type="domain" description="Non-reducing end beta-L-arabinofuranosidase-like GH127 middle" evidence="9">
    <location>
        <begin position="1103"/>
        <end position="1156"/>
    </location>
</feature>